<comment type="subcellular location">
    <subcellularLocation>
        <location evidence="2">Nucleus</location>
    </subcellularLocation>
</comment>
<evidence type="ECO:0000313" key="5">
    <source>
        <dbReference type="Proteomes" id="UP000053268"/>
    </source>
</evidence>
<feature type="domain" description="RAI1-like" evidence="3">
    <location>
        <begin position="42"/>
        <end position="372"/>
    </location>
</feature>
<evidence type="ECO:0000256" key="1">
    <source>
        <dbReference type="ARBA" id="ARBA00006562"/>
    </source>
</evidence>
<dbReference type="GO" id="GO:0110155">
    <property type="term" value="P:NAD-cap decapping"/>
    <property type="evidence" value="ECO:0007669"/>
    <property type="project" value="TreeGrafter"/>
</dbReference>
<organism evidence="4 5">
    <name type="scientific">Papilio xuthus</name>
    <name type="common">Asian swallowtail butterfly</name>
    <dbReference type="NCBI Taxonomy" id="66420"/>
    <lineage>
        <taxon>Eukaryota</taxon>
        <taxon>Metazoa</taxon>
        <taxon>Ecdysozoa</taxon>
        <taxon>Arthropoda</taxon>
        <taxon>Hexapoda</taxon>
        <taxon>Insecta</taxon>
        <taxon>Pterygota</taxon>
        <taxon>Neoptera</taxon>
        <taxon>Endopterygota</taxon>
        <taxon>Lepidoptera</taxon>
        <taxon>Glossata</taxon>
        <taxon>Ditrysia</taxon>
        <taxon>Papilionoidea</taxon>
        <taxon>Papilionidae</taxon>
        <taxon>Papilioninae</taxon>
        <taxon>Papilio</taxon>
    </lineage>
</organism>
<dbReference type="GO" id="GO:0000956">
    <property type="term" value="P:nuclear-transcribed mRNA catabolic process"/>
    <property type="evidence" value="ECO:0007669"/>
    <property type="project" value="TreeGrafter"/>
</dbReference>
<dbReference type="STRING" id="66420.A0A194PJ65"/>
<dbReference type="Proteomes" id="UP000053268">
    <property type="component" value="Unassembled WGS sequence"/>
</dbReference>
<keyword evidence="5" id="KW-1185">Reference proteome</keyword>
<dbReference type="AlphaFoldDB" id="A0A194PJ65"/>
<dbReference type="GO" id="GO:0046872">
    <property type="term" value="F:metal ion binding"/>
    <property type="evidence" value="ECO:0007669"/>
    <property type="project" value="UniProtKB-KW"/>
</dbReference>
<keyword evidence="2" id="KW-0547">Nucleotide-binding</keyword>
<comment type="function">
    <text evidence="2">Decapping enzyme for NAD-capped RNAs: specifically hydrolyzes the nicotinamide adenine dinucleotide (NAD) cap from a subset of RNAs by removing the entire NAD moiety from the 5'-end of an NAD-capped RNA.</text>
</comment>
<keyword evidence="2" id="KW-0539">Nucleus</keyword>
<keyword evidence="2" id="KW-0378">Hydrolase</keyword>
<dbReference type="InterPro" id="IPR039039">
    <property type="entry name" value="RAI1-like_fam"/>
</dbReference>
<comment type="cofactor">
    <cofactor evidence="2">
        <name>a divalent metal cation</name>
        <dbReference type="ChEBI" id="CHEBI:60240"/>
    </cofactor>
</comment>
<dbReference type="InterPro" id="IPR013961">
    <property type="entry name" value="RAI1"/>
</dbReference>
<dbReference type="EC" id="3.6.1.-" evidence="2"/>
<keyword evidence="2" id="KW-0694">RNA-binding</keyword>
<dbReference type="GO" id="GO:0034353">
    <property type="term" value="F:mRNA 5'-diphosphatase activity"/>
    <property type="evidence" value="ECO:0007669"/>
    <property type="project" value="TreeGrafter"/>
</dbReference>
<accession>A0A194PJ65</accession>
<dbReference type="Pfam" id="PF08652">
    <property type="entry name" value="RAI1"/>
    <property type="match status" value="1"/>
</dbReference>
<dbReference type="GO" id="GO:0005634">
    <property type="term" value="C:nucleus"/>
    <property type="evidence" value="ECO:0007669"/>
    <property type="project" value="UniProtKB-SubCell"/>
</dbReference>
<keyword evidence="2" id="KW-0540">Nuclease</keyword>
<sequence length="383" mass="45236">MHHKLPTNTTLYGKSCPSFEEPKIIGYIGYENLMFAKSVENKQVNLDLNYLREKTVLKPQNLDVKLDELLKFLLQNEIRLNLCKNYVIDNAKFMCYRGLMTCIACTPYEKKEGWRLVAILFKGNIYLCKRDTEEKRIQKQNFTKEDQKFTSWGYKFEQYILSESPHAEPNPNLPLDENKEFSLVFKTHLKKHTLIYGAEMDGIRCDKTSVESPPHINDDKDVIINYLSKNKFIELKTNRHIEFSRQERTFRLFKTIKWWCQSMFAGVNTILCGFRNDDGVVEELKVYEVNGLPKISRGFWNPNVCFDFLETFLTYVKECLTTEIRNKYGERALNKIHALPLISLHFEWYPGSPVRVTDNYVHEDDPILPTWFTENFMAFRCDE</sequence>
<dbReference type="PANTHER" id="PTHR12395">
    <property type="entry name" value="DOM-3 RELATED"/>
    <property type="match status" value="1"/>
</dbReference>
<dbReference type="GO" id="GO:0003723">
    <property type="term" value="F:RNA binding"/>
    <property type="evidence" value="ECO:0007669"/>
    <property type="project" value="UniProtKB-KW"/>
</dbReference>
<dbReference type="PANTHER" id="PTHR12395:SF9">
    <property type="entry name" value="DECAPPING AND EXORIBONUCLEASE PROTEIN"/>
    <property type="match status" value="1"/>
</dbReference>
<comment type="similarity">
    <text evidence="1 2">Belongs to the DXO/Dom3Z family.</text>
</comment>
<dbReference type="GO" id="GO:0005829">
    <property type="term" value="C:cytosol"/>
    <property type="evidence" value="ECO:0007669"/>
    <property type="project" value="TreeGrafter"/>
</dbReference>
<evidence type="ECO:0000313" key="4">
    <source>
        <dbReference type="EMBL" id="KPI93367.1"/>
    </source>
</evidence>
<dbReference type="GO" id="GO:0004518">
    <property type="term" value="F:nuclease activity"/>
    <property type="evidence" value="ECO:0007669"/>
    <property type="project" value="UniProtKB-KW"/>
</dbReference>
<proteinExistence type="inferred from homology"/>
<evidence type="ECO:0000256" key="2">
    <source>
        <dbReference type="RuleBase" id="RU367113"/>
    </source>
</evidence>
<dbReference type="EMBL" id="KQ459602">
    <property type="protein sequence ID" value="KPI93367.1"/>
    <property type="molecule type" value="Genomic_DNA"/>
</dbReference>
<evidence type="ECO:0000259" key="3">
    <source>
        <dbReference type="Pfam" id="PF08652"/>
    </source>
</evidence>
<protein>
    <recommendedName>
        <fullName evidence="2">Decapping nuclease</fullName>
        <ecNumber evidence="2">3.6.1.-</ecNumber>
    </recommendedName>
</protein>
<keyword evidence="2" id="KW-0479">Metal-binding</keyword>
<reference evidence="4 5" key="1">
    <citation type="journal article" date="2015" name="Nat. Commun.">
        <title>Outbred genome sequencing and CRISPR/Cas9 gene editing in butterflies.</title>
        <authorList>
            <person name="Li X."/>
            <person name="Fan D."/>
            <person name="Zhang W."/>
            <person name="Liu G."/>
            <person name="Zhang L."/>
            <person name="Zhao L."/>
            <person name="Fang X."/>
            <person name="Chen L."/>
            <person name="Dong Y."/>
            <person name="Chen Y."/>
            <person name="Ding Y."/>
            <person name="Zhao R."/>
            <person name="Feng M."/>
            <person name="Zhu Y."/>
            <person name="Feng Y."/>
            <person name="Jiang X."/>
            <person name="Zhu D."/>
            <person name="Xiang H."/>
            <person name="Feng X."/>
            <person name="Li S."/>
            <person name="Wang J."/>
            <person name="Zhang G."/>
            <person name="Kronforst M.R."/>
            <person name="Wang W."/>
        </authorList>
    </citation>
    <scope>NUCLEOTIDE SEQUENCE [LARGE SCALE GENOMIC DNA]</scope>
    <source>
        <strain evidence="4">Ya'a_city_454_Px</strain>
        <tissue evidence="4">Whole body</tissue>
    </source>
</reference>
<gene>
    <name evidence="4" type="ORF">RR46_10627</name>
</gene>
<name>A0A194PJ65_PAPXU</name>
<dbReference type="GO" id="GO:0000166">
    <property type="term" value="F:nucleotide binding"/>
    <property type="evidence" value="ECO:0007669"/>
    <property type="project" value="UniProtKB-KW"/>
</dbReference>